<dbReference type="InterPro" id="IPR044068">
    <property type="entry name" value="CB"/>
</dbReference>
<dbReference type="InterPro" id="IPR050090">
    <property type="entry name" value="Tyrosine_recombinase_XerCD"/>
</dbReference>
<evidence type="ECO:0000256" key="5">
    <source>
        <dbReference type="PROSITE-ProRule" id="PRU01248"/>
    </source>
</evidence>
<keyword evidence="4" id="KW-0233">DNA recombination</keyword>
<evidence type="ECO:0000313" key="8">
    <source>
        <dbReference type="EMBL" id="OKZ48133.1"/>
    </source>
</evidence>
<dbReference type="AlphaFoldDB" id="A0A1Q6J4T3"/>
<dbReference type="InterPro" id="IPR011010">
    <property type="entry name" value="DNA_brk_join_enz"/>
</dbReference>
<comment type="caution">
    <text evidence="8">The sequence shown here is derived from an EMBL/GenBank/DDBJ whole genome shotgun (WGS) entry which is preliminary data.</text>
</comment>
<organism evidence="8 9">
    <name type="scientific">Phocaeicola vulgatus</name>
    <name type="common">Bacteroides vulgatus</name>
    <dbReference type="NCBI Taxonomy" id="821"/>
    <lineage>
        <taxon>Bacteria</taxon>
        <taxon>Pseudomonadati</taxon>
        <taxon>Bacteroidota</taxon>
        <taxon>Bacteroidia</taxon>
        <taxon>Bacteroidales</taxon>
        <taxon>Bacteroidaceae</taxon>
        <taxon>Phocaeicola</taxon>
    </lineage>
</organism>
<feature type="domain" description="Tyr recombinase" evidence="6">
    <location>
        <begin position="210"/>
        <end position="394"/>
    </location>
</feature>
<dbReference type="GO" id="GO:0015074">
    <property type="term" value="P:DNA integration"/>
    <property type="evidence" value="ECO:0007669"/>
    <property type="project" value="UniProtKB-KW"/>
</dbReference>
<dbReference type="PANTHER" id="PTHR30349:SF64">
    <property type="entry name" value="PROPHAGE INTEGRASE INTD-RELATED"/>
    <property type="match status" value="1"/>
</dbReference>
<keyword evidence="2" id="KW-0229">DNA integration</keyword>
<accession>A0A1Q6J4T3</accession>
<dbReference type="InterPro" id="IPR010998">
    <property type="entry name" value="Integrase_recombinase_N"/>
</dbReference>
<dbReference type="Pfam" id="PF00589">
    <property type="entry name" value="Phage_integrase"/>
    <property type="match status" value="1"/>
</dbReference>
<evidence type="ECO:0000256" key="2">
    <source>
        <dbReference type="ARBA" id="ARBA00022908"/>
    </source>
</evidence>
<dbReference type="GO" id="GO:0006310">
    <property type="term" value="P:DNA recombination"/>
    <property type="evidence" value="ECO:0007669"/>
    <property type="project" value="UniProtKB-KW"/>
</dbReference>
<evidence type="ECO:0000256" key="4">
    <source>
        <dbReference type="ARBA" id="ARBA00023172"/>
    </source>
</evidence>
<evidence type="ECO:0000256" key="3">
    <source>
        <dbReference type="ARBA" id="ARBA00023125"/>
    </source>
</evidence>
<dbReference type="PROSITE" id="PS51898">
    <property type="entry name" value="TYR_RECOMBINASE"/>
    <property type="match status" value="1"/>
</dbReference>
<evidence type="ECO:0000259" key="7">
    <source>
        <dbReference type="PROSITE" id="PS51900"/>
    </source>
</evidence>
<dbReference type="GO" id="GO:0003677">
    <property type="term" value="F:DNA binding"/>
    <property type="evidence" value="ECO:0007669"/>
    <property type="project" value="UniProtKB-UniRule"/>
</dbReference>
<feature type="domain" description="Core-binding (CB)" evidence="7">
    <location>
        <begin position="107"/>
        <end position="190"/>
    </location>
</feature>
<evidence type="ECO:0000256" key="1">
    <source>
        <dbReference type="ARBA" id="ARBA00008857"/>
    </source>
</evidence>
<protein>
    <submittedName>
        <fullName evidence="8">Integrase</fullName>
    </submittedName>
</protein>
<evidence type="ECO:0000313" key="9">
    <source>
        <dbReference type="Proteomes" id="UP000186631"/>
    </source>
</evidence>
<sequence length="411" mass="47973">MASIKLKFRPSSVKGKKGVLSYQIIHYRLTRLIKTSYRIMPSEWDDSTGSLLISTQSECKARLLLIRDQTNWEMTRLQGIINDLERTGVEYTIDDIVASFRKIPSVESVFNFMQRCINKLERQKRGRTAEGYTSTMNSFIQFRKNEDLSFEAFDSELMEMYEAYLKEKGLVKNSTSYYMRIWRSVYNLAVEQGYTTDKKPFKHVYTGIDKTVKRAVPFKIIKMIKELDLSFEPQLELARDIFLFSFYTRGMSFIDMAHLKKSNLQNGILTYSRKKTGQRLTILWEELMQEIVDKYKDDTSEYLLPILRYCDINDRKQYKLRAKQIGRGLNKIGLRLELKAPLTFYVARHSWASIAQDRKVSTDIIREGLGHDNEKTTHIYLASISTSQIDYLASISTSQIDRANQIILKGL</sequence>
<dbReference type="Proteomes" id="UP000186631">
    <property type="component" value="Unassembled WGS sequence"/>
</dbReference>
<comment type="similarity">
    <text evidence="1">Belongs to the 'phage' integrase family.</text>
</comment>
<dbReference type="Gene3D" id="1.10.443.10">
    <property type="entry name" value="Intergrase catalytic core"/>
    <property type="match status" value="1"/>
</dbReference>
<evidence type="ECO:0000259" key="6">
    <source>
        <dbReference type="PROSITE" id="PS51898"/>
    </source>
</evidence>
<keyword evidence="3 5" id="KW-0238">DNA-binding</keyword>
<dbReference type="Gene3D" id="1.10.150.130">
    <property type="match status" value="1"/>
</dbReference>
<dbReference type="PROSITE" id="PS51900">
    <property type="entry name" value="CB"/>
    <property type="match status" value="1"/>
</dbReference>
<proteinExistence type="inferred from homology"/>
<dbReference type="InterPro" id="IPR025269">
    <property type="entry name" value="SAM-like_dom"/>
</dbReference>
<dbReference type="Pfam" id="PF13102">
    <property type="entry name" value="Phage_int_SAM_5"/>
    <property type="match status" value="1"/>
</dbReference>
<reference evidence="8 9" key="1">
    <citation type="journal article" date="2016" name="Nat. Biotechnol.">
        <title>Measurement of bacterial replication rates in microbial communities.</title>
        <authorList>
            <person name="Brown C.T."/>
            <person name="Olm M.R."/>
            <person name="Thomas B.C."/>
            <person name="Banfield J.F."/>
        </authorList>
    </citation>
    <scope>NUCLEOTIDE SEQUENCE [LARGE SCALE GENOMIC DNA]</scope>
    <source>
        <strain evidence="8">42_262</strain>
    </source>
</reference>
<dbReference type="SUPFAM" id="SSF56349">
    <property type="entry name" value="DNA breaking-rejoining enzymes"/>
    <property type="match status" value="1"/>
</dbReference>
<dbReference type="PANTHER" id="PTHR30349">
    <property type="entry name" value="PHAGE INTEGRASE-RELATED"/>
    <property type="match status" value="1"/>
</dbReference>
<name>A0A1Q6J4T3_PHOVU</name>
<dbReference type="EMBL" id="MNQV01000187">
    <property type="protein sequence ID" value="OKZ48133.1"/>
    <property type="molecule type" value="Genomic_DNA"/>
</dbReference>
<gene>
    <name evidence="8" type="ORF">BHV80_10140</name>
</gene>
<dbReference type="InterPro" id="IPR002104">
    <property type="entry name" value="Integrase_catalytic"/>
</dbReference>
<dbReference type="InterPro" id="IPR013762">
    <property type="entry name" value="Integrase-like_cat_sf"/>
</dbReference>